<dbReference type="Proteomes" id="UP000184499">
    <property type="component" value="Unassembled WGS sequence"/>
</dbReference>
<keyword evidence="1" id="KW-0863">Zinc-finger</keyword>
<dbReference type="GeneID" id="93581684"/>
<sequence length="525" mass="56297">MSAAIRPQYFCTRPNGTFTPLIAVDELPSHISIRGAPRVLAASETQGMTSLGIVQTRPQSYVVEGLSPASTRGTSTTSSGHRTRDSDLQAALMRVLADECLPANERLAITSLIQHGLSRGMFASNSSGNGWLVPNSGGSNAGNVGSKQGPHYNTKKEYCSYWIRHGECDYQQQGCLYKHEMPGDPAMLEKLGLRDIPRWYREKYGIPSLLPNGHIHSRHNIGQALPLTDNGAFGAIHHSSRLGTISDMSDIERESRQKAQYAVQHSPVAVPALSRPIYAAAGPARAQVPHRHGAKNSSGPQHSSMKKMDLLSFDPLPEYPSYTAVDPAPGKMRALAGSNGTAAFANVNSSEREDFVRSIQSLMPASMSGGSEYLLAGSSPYKPRSKKAQKSRRLYQPRPAVAKQESGPDVDEVDAFSGAFRSYGTAPPSIASPISKVEHPGATLANPNIRSALESASEPATRGTSPSTHSGTVSSDSSPDLVRDRHNKKEHKATFGAIGTKRGYHKSSDGSSEGDLLCLGTKDDE</sequence>
<dbReference type="PROSITE" id="PS50103">
    <property type="entry name" value="ZF_C3H1"/>
    <property type="match status" value="1"/>
</dbReference>
<evidence type="ECO:0000259" key="3">
    <source>
        <dbReference type="PROSITE" id="PS50103"/>
    </source>
</evidence>
<dbReference type="OrthoDB" id="5355510at2759"/>
<evidence type="ECO:0000256" key="2">
    <source>
        <dbReference type="SAM" id="MobiDB-lite"/>
    </source>
</evidence>
<feature type="zinc finger region" description="C3H1-type" evidence="1">
    <location>
        <begin position="153"/>
        <end position="182"/>
    </location>
</feature>
<dbReference type="VEuPathDB" id="FungiDB:ASPBRDRAFT_72961"/>
<feature type="domain" description="C3H1-type" evidence="3">
    <location>
        <begin position="153"/>
        <end position="182"/>
    </location>
</feature>
<keyword evidence="1" id="KW-0479">Metal-binding</keyword>
<dbReference type="GO" id="GO:0008270">
    <property type="term" value="F:zinc ion binding"/>
    <property type="evidence" value="ECO:0007669"/>
    <property type="project" value="UniProtKB-KW"/>
</dbReference>
<keyword evidence="5" id="KW-1185">Reference proteome</keyword>
<name>A0A1L9USB7_ASPBC</name>
<gene>
    <name evidence="4" type="ORF">ASPBRDRAFT_72961</name>
</gene>
<dbReference type="InterPro" id="IPR000571">
    <property type="entry name" value="Znf_CCCH"/>
</dbReference>
<feature type="region of interest" description="Disordered" evidence="2">
    <location>
        <begin position="376"/>
        <end position="412"/>
    </location>
</feature>
<dbReference type="STRING" id="767769.A0A1L9USB7"/>
<evidence type="ECO:0000313" key="4">
    <source>
        <dbReference type="EMBL" id="OJJ74614.1"/>
    </source>
</evidence>
<feature type="compositionally biased region" description="Low complexity" evidence="2">
    <location>
        <begin position="463"/>
        <end position="480"/>
    </location>
</feature>
<dbReference type="RefSeq" id="XP_067481862.1">
    <property type="nucleotide sequence ID" value="XM_067629197.1"/>
</dbReference>
<evidence type="ECO:0000256" key="1">
    <source>
        <dbReference type="PROSITE-ProRule" id="PRU00723"/>
    </source>
</evidence>
<proteinExistence type="predicted"/>
<protein>
    <recommendedName>
        <fullName evidence="3">C3H1-type domain-containing protein</fullName>
    </recommendedName>
</protein>
<evidence type="ECO:0000313" key="5">
    <source>
        <dbReference type="Proteomes" id="UP000184499"/>
    </source>
</evidence>
<feature type="region of interest" description="Disordered" evidence="2">
    <location>
        <begin position="431"/>
        <end position="525"/>
    </location>
</feature>
<dbReference type="EMBL" id="KV878681">
    <property type="protein sequence ID" value="OJJ74614.1"/>
    <property type="molecule type" value="Genomic_DNA"/>
</dbReference>
<accession>A0A1L9USB7</accession>
<dbReference type="AlphaFoldDB" id="A0A1L9USB7"/>
<feature type="region of interest" description="Disordered" evidence="2">
    <location>
        <begin position="285"/>
        <end position="305"/>
    </location>
</feature>
<reference evidence="5" key="1">
    <citation type="journal article" date="2017" name="Genome Biol.">
        <title>Comparative genomics reveals high biological diversity and specific adaptations in the industrially and medically important fungal genus Aspergillus.</title>
        <authorList>
            <person name="de Vries R.P."/>
            <person name="Riley R."/>
            <person name="Wiebenga A."/>
            <person name="Aguilar-Osorio G."/>
            <person name="Amillis S."/>
            <person name="Uchima C.A."/>
            <person name="Anderluh G."/>
            <person name="Asadollahi M."/>
            <person name="Askin M."/>
            <person name="Barry K."/>
            <person name="Battaglia E."/>
            <person name="Bayram O."/>
            <person name="Benocci T."/>
            <person name="Braus-Stromeyer S.A."/>
            <person name="Caldana C."/>
            <person name="Canovas D."/>
            <person name="Cerqueira G.C."/>
            <person name="Chen F."/>
            <person name="Chen W."/>
            <person name="Choi C."/>
            <person name="Clum A."/>
            <person name="Dos Santos R.A."/>
            <person name="Damasio A.R."/>
            <person name="Diallinas G."/>
            <person name="Emri T."/>
            <person name="Fekete E."/>
            <person name="Flipphi M."/>
            <person name="Freyberg S."/>
            <person name="Gallo A."/>
            <person name="Gournas C."/>
            <person name="Habgood R."/>
            <person name="Hainaut M."/>
            <person name="Harispe M.L."/>
            <person name="Henrissat B."/>
            <person name="Hilden K.S."/>
            <person name="Hope R."/>
            <person name="Hossain A."/>
            <person name="Karabika E."/>
            <person name="Karaffa L."/>
            <person name="Karanyi Z."/>
            <person name="Krasevec N."/>
            <person name="Kuo A."/>
            <person name="Kusch H."/>
            <person name="LaButti K."/>
            <person name="Lagendijk E.L."/>
            <person name="Lapidus A."/>
            <person name="Levasseur A."/>
            <person name="Lindquist E."/>
            <person name="Lipzen A."/>
            <person name="Logrieco A.F."/>
            <person name="MacCabe A."/>
            <person name="Maekelae M.R."/>
            <person name="Malavazi I."/>
            <person name="Melin P."/>
            <person name="Meyer V."/>
            <person name="Mielnichuk N."/>
            <person name="Miskei M."/>
            <person name="Molnar A.P."/>
            <person name="Mule G."/>
            <person name="Ngan C.Y."/>
            <person name="Orejas M."/>
            <person name="Orosz E."/>
            <person name="Ouedraogo J.P."/>
            <person name="Overkamp K.M."/>
            <person name="Park H.-S."/>
            <person name="Perrone G."/>
            <person name="Piumi F."/>
            <person name="Punt P.J."/>
            <person name="Ram A.F."/>
            <person name="Ramon A."/>
            <person name="Rauscher S."/>
            <person name="Record E."/>
            <person name="Riano-Pachon D.M."/>
            <person name="Robert V."/>
            <person name="Roehrig J."/>
            <person name="Ruller R."/>
            <person name="Salamov A."/>
            <person name="Salih N.S."/>
            <person name="Samson R.A."/>
            <person name="Sandor E."/>
            <person name="Sanguinetti M."/>
            <person name="Schuetze T."/>
            <person name="Sepcic K."/>
            <person name="Shelest E."/>
            <person name="Sherlock G."/>
            <person name="Sophianopoulou V."/>
            <person name="Squina F.M."/>
            <person name="Sun H."/>
            <person name="Susca A."/>
            <person name="Todd R.B."/>
            <person name="Tsang A."/>
            <person name="Unkles S.E."/>
            <person name="van de Wiele N."/>
            <person name="van Rossen-Uffink D."/>
            <person name="Oliveira J.V."/>
            <person name="Vesth T.C."/>
            <person name="Visser J."/>
            <person name="Yu J.-H."/>
            <person name="Zhou M."/>
            <person name="Andersen M.R."/>
            <person name="Archer D.B."/>
            <person name="Baker S.E."/>
            <person name="Benoit I."/>
            <person name="Brakhage A.A."/>
            <person name="Braus G.H."/>
            <person name="Fischer R."/>
            <person name="Frisvad J.C."/>
            <person name="Goldman G.H."/>
            <person name="Houbraken J."/>
            <person name="Oakley B."/>
            <person name="Pocsi I."/>
            <person name="Scazzocchio C."/>
            <person name="Seiboth B."/>
            <person name="vanKuyk P.A."/>
            <person name="Wortman J."/>
            <person name="Dyer P.S."/>
            <person name="Grigoriev I.V."/>
        </authorList>
    </citation>
    <scope>NUCLEOTIDE SEQUENCE [LARGE SCALE GENOMIC DNA]</scope>
    <source>
        <strain evidence="5">CBS 101740 / IMI 381727 / IBT 21946</strain>
    </source>
</reference>
<keyword evidence="1" id="KW-0862">Zinc</keyword>
<organism evidence="4 5">
    <name type="scientific">Aspergillus brasiliensis (strain CBS 101740 / IMI 381727 / IBT 21946)</name>
    <dbReference type="NCBI Taxonomy" id="767769"/>
    <lineage>
        <taxon>Eukaryota</taxon>
        <taxon>Fungi</taxon>
        <taxon>Dikarya</taxon>
        <taxon>Ascomycota</taxon>
        <taxon>Pezizomycotina</taxon>
        <taxon>Eurotiomycetes</taxon>
        <taxon>Eurotiomycetidae</taxon>
        <taxon>Eurotiales</taxon>
        <taxon>Aspergillaceae</taxon>
        <taxon>Aspergillus</taxon>
        <taxon>Aspergillus subgen. Circumdati</taxon>
    </lineage>
</organism>
<feature type="compositionally biased region" description="Basic residues" evidence="2">
    <location>
        <begin position="383"/>
        <end position="395"/>
    </location>
</feature>
<dbReference type="OMA" id="HEMPNDL"/>